<gene>
    <name evidence="2" type="ORF">Cgig2_006457</name>
</gene>
<feature type="compositionally biased region" description="Low complexity" evidence="1">
    <location>
        <begin position="11"/>
        <end position="21"/>
    </location>
</feature>
<feature type="compositionally biased region" description="Polar residues" evidence="1">
    <location>
        <begin position="169"/>
        <end position="178"/>
    </location>
</feature>
<evidence type="ECO:0000313" key="3">
    <source>
        <dbReference type="Proteomes" id="UP001153076"/>
    </source>
</evidence>
<dbReference type="EMBL" id="JAKOGI010000860">
    <property type="protein sequence ID" value="KAJ8429766.1"/>
    <property type="molecule type" value="Genomic_DNA"/>
</dbReference>
<organism evidence="2 3">
    <name type="scientific">Carnegiea gigantea</name>
    <dbReference type="NCBI Taxonomy" id="171969"/>
    <lineage>
        <taxon>Eukaryota</taxon>
        <taxon>Viridiplantae</taxon>
        <taxon>Streptophyta</taxon>
        <taxon>Embryophyta</taxon>
        <taxon>Tracheophyta</taxon>
        <taxon>Spermatophyta</taxon>
        <taxon>Magnoliopsida</taxon>
        <taxon>eudicotyledons</taxon>
        <taxon>Gunneridae</taxon>
        <taxon>Pentapetalae</taxon>
        <taxon>Caryophyllales</taxon>
        <taxon>Cactineae</taxon>
        <taxon>Cactaceae</taxon>
        <taxon>Cactoideae</taxon>
        <taxon>Echinocereeae</taxon>
        <taxon>Carnegiea</taxon>
    </lineage>
</organism>
<sequence length="178" mass="20704">MEMEANGDKATQQTPTTVTQPLRTSFRDMLAKNNPNMTFSSYSNPVWNVADEDYYTSDDDELDPNWDEDPRCPTIHLTKEQKHYFVAVFREYNMKVGHREESCPTYPMKENHDPIKREKAIRNDPTAAIPIHRPECMEEFGPWMLVKKLTRKRNTKNNNGGAWERTTEAHNPSGSRPT</sequence>
<feature type="region of interest" description="Disordered" evidence="1">
    <location>
        <begin position="151"/>
        <end position="178"/>
    </location>
</feature>
<keyword evidence="3" id="KW-1185">Reference proteome</keyword>
<feature type="region of interest" description="Disordered" evidence="1">
    <location>
        <begin position="1"/>
        <end position="23"/>
    </location>
</feature>
<accession>A0A9Q1Q660</accession>
<protein>
    <submittedName>
        <fullName evidence="2">Uncharacterized protein</fullName>
    </submittedName>
</protein>
<evidence type="ECO:0000313" key="2">
    <source>
        <dbReference type="EMBL" id="KAJ8429766.1"/>
    </source>
</evidence>
<name>A0A9Q1Q660_9CARY</name>
<comment type="caution">
    <text evidence="2">The sequence shown here is derived from an EMBL/GenBank/DDBJ whole genome shotgun (WGS) entry which is preliminary data.</text>
</comment>
<reference evidence="2" key="1">
    <citation type="submission" date="2022-04" db="EMBL/GenBank/DDBJ databases">
        <title>Carnegiea gigantea Genome sequencing and assembly v2.</title>
        <authorList>
            <person name="Copetti D."/>
            <person name="Sanderson M.J."/>
            <person name="Burquez A."/>
            <person name="Wojciechowski M.F."/>
        </authorList>
    </citation>
    <scope>NUCLEOTIDE SEQUENCE</scope>
    <source>
        <strain evidence="2">SGP5-SGP5p</strain>
        <tissue evidence="2">Aerial part</tissue>
    </source>
</reference>
<evidence type="ECO:0000256" key="1">
    <source>
        <dbReference type="SAM" id="MobiDB-lite"/>
    </source>
</evidence>
<dbReference type="Proteomes" id="UP001153076">
    <property type="component" value="Unassembled WGS sequence"/>
</dbReference>
<proteinExistence type="predicted"/>
<dbReference type="AlphaFoldDB" id="A0A9Q1Q660"/>